<accession>A0AA48WIV2</accession>
<dbReference type="EMBL" id="CP065053">
    <property type="protein sequence ID" value="QPI53108.1"/>
    <property type="molecule type" value="Genomic_DNA"/>
</dbReference>
<reference evidence="3 4" key="1">
    <citation type="submission" date="2020-11" db="EMBL/GenBank/DDBJ databases">
        <authorList>
            <person name="Sun Q."/>
        </authorList>
    </citation>
    <scope>NUCLEOTIDE SEQUENCE [LARGE SCALE GENOMIC DNA]</scope>
    <source>
        <strain evidence="3 4">P8398</strain>
    </source>
</reference>
<feature type="region of interest" description="Disordered" evidence="1">
    <location>
        <begin position="1"/>
        <end position="44"/>
    </location>
</feature>
<dbReference type="InterPro" id="IPR025295">
    <property type="entry name" value="eCIS_core_dom"/>
</dbReference>
<sequence length="562" mass="60678">MIDRSSRVQRMRAMAAPANPQASVSTPAQLKEVPAPNTNGTGLPERLKSGVESLSGMSMDHVKVHYNSSKPAQLHAHAYAQGSDIHVAPGQERHLPHEAWHVVQQQQGRVQATAQYAGAPVNDNPGLESEADRMGAMASNLGDAMTPAQLSTPARQAGHVGISQQQPVQRRVGFEFQTNIRLKDKNDETPPFKTALLTRDNWHIECDAGDLEFVTKPLNDYDDVNQVLGEIVHWATMLSQIEGKVSDEQRERLGFLLESKYEDEVEDGKEQLKASEARPLAAMAVNKGSLLESMSATGDAGIITAAPQTTIGIPLDRIISALHLVASQQITVGANTGAAKQVKLASAQNGAEPPLVSAHHATVKLVAGLREARPLIKDESTWRKLEGIIALAASYIRTANVAGRGGYGYTKMVAPMMSRVNFSALLAELPEEVQVFFNTSNVAAASGIGEDAPMFGHKGAKVEFGKTTLGPTLRVWVDSIRAGHDALSILGLKHGVGTEAFIKDSESMGQFNELDQEDPNVEVPLVPIELRQISKAVPVSHWHDLAIEIMIFANALLKAKFF</sequence>
<gene>
    <name evidence="3" type="ORF">IV454_04900</name>
</gene>
<name>A0AA48WIV2_9BURK</name>
<keyword evidence="4" id="KW-1185">Reference proteome</keyword>
<dbReference type="Pfam" id="PF13699">
    <property type="entry name" value="eCIS_core"/>
    <property type="match status" value="1"/>
</dbReference>
<proteinExistence type="predicted"/>
<organism evidence="3 4">
    <name type="scientific">Massilia antarctica</name>
    <dbReference type="NCBI Taxonomy" id="2765360"/>
    <lineage>
        <taxon>Bacteria</taxon>
        <taxon>Pseudomonadati</taxon>
        <taxon>Pseudomonadota</taxon>
        <taxon>Betaproteobacteria</taxon>
        <taxon>Burkholderiales</taxon>
        <taxon>Oxalobacteraceae</taxon>
        <taxon>Telluria group</taxon>
        <taxon>Massilia</taxon>
    </lineage>
</organism>
<dbReference type="Proteomes" id="UP000662888">
    <property type="component" value="Chromosome"/>
</dbReference>
<evidence type="ECO:0000313" key="3">
    <source>
        <dbReference type="EMBL" id="QPI53108.1"/>
    </source>
</evidence>
<evidence type="ECO:0000313" key="4">
    <source>
        <dbReference type="Proteomes" id="UP000662888"/>
    </source>
</evidence>
<feature type="domain" description="eCIS core" evidence="2">
    <location>
        <begin position="43"/>
        <end position="108"/>
    </location>
</feature>
<evidence type="ECO:0000259" key="2">
    <source>
        <dbReference type="Pfam" id="PF13699"/>
    </source>
</evidence>
<protein>
    <submittedName>
        <fullName evidence="3">DUF4157 domain-containing protein</fullName>
    </submittedName>
</protein>
<evidence type="ECO:0000256" key="1">
    <source>
        <dbReference type="SAM" id="MobiDB-lite"/>
    </source>
</evidence>